<keyword evidence="4" id="KW-0804">Transcription</keyword>
<dbReference type="InterPro" id="IPR009061">
    <property type="entry name" value="DNA-bd_dom_put_sf"/>
</dbReference>
<dbReference type="SMART" id="SM00422">
    <property type="entry name" value="HTH_MERR"/>
    <property type="match status" value="1"/>
</dbReference>
<comment type="caution">
    <text evidence="7">The sequence shown here is derived from an EMBL/GenBank/DDBJ whole genome shotgun (WGS) entry which is preliminary data.</text>
</comment>
<evidence type="ECO:0000256" key="3">
    <source>
        <dbReference type="ARBA" id="ARBA00023125"/>
    </source>
</evidence>
<evidence type="ECO:0000313" key="7">
    <source>
        <dbReference type="EMBL" id="MBB4714701.1"/>
    </source>
</evidence>
<dbReference type="PROSITE" id="PS50937">
    <property type="entry name" value="HTH_MERR_2"/>
    <property type="match status" value="1"/>
</dbReference>
<dbReference type="SUPFAM" id="SSF46955">
    <property type="entry name" value="Putative DNA-binding domain"/>
    <property type="match status" value="1"/>
</dbReference>
<evidence type="ECO:0000313" key="8">
    <source>
        <dbReference type="Proteomes" id="UP000565089"/>
    </source>
</evidence>
<keyword evidence="3 7" id="KW-0238">DNA-binding</keyword>
<reference evidence="7 8" key="1">
    <citation type="submission" date="2020-08" db="EMBL/GenBank/DDBJ databases">
        <title>Sequencing the genomes of 1000 actinobacteria strains.</title>
        <authorList>
            <person name="Klenk H.-P."/>
        </authorList>
    </citation>
    <scope>NUCLEOTIDE SEQUENCE [LARGE SCALE GENOMIC DNA]</scope>
    <source>
        <strain evidence="7 8">DSM 40483</strain>
    </source>
</reference>
<dbReference type="EMBL" id="JACHMS010000001">
    <property type="protein sequence ID" value="MBB4714701.1"/>
    <property type="molecule type" value="Genomic_DNA"/>
</dbReference>
<keyword evidence="8" id="KW-1185">Reference proteome</keyword>
<organism evidence="7 8">
    <name type="scientific">Streptomyces luteogriseus</name>
    <dbReference type="NCBI Taxonomy" id="68233"/>
    <lineage>
        <taxon>Bacteria</taxon>
        <taxon>Bacillati</taxon>
        <taxon>Actinomycetota</taxon>
        <taxon>Actinomycetes</taxon>
        <taxon>Kitasatosporales</taxon>
        <taxon>Streptomycetaceae</taxon>
        <taxon>Streptomyces</taxon>
    </lineage>
</organism>
<dbReference type="GO" id="GO:0003677">
    <property type="term" value="F:DNA binding"/>
    <property type="evidence" value="ECO:0007669"/>
    <property type="project" value="UniProtKB-KW"/>
</dbReference>
<name>A0A7W7DQ33_9ACTN</name>
<evidence type="ECO:0000256" key="1">
    <source>
        <dbReference type="ARBA" id="ARBA00022491"/>
    </source>
</evidence>
<dbReference type="PANTHER" id="PTHR30204">
    <property type="entry name" value="REDOX-CYCLING DRUG-SENSING TRANSCRIPTIONAL ACTIVATOR SOXR"/>
    <property type="match status" value="1"/>
</dbReference>
<evidence type="ECO:0000256" key="2">
    <source>
        <dbReference type="ARBA" id="ARBA00023015"/>
    </source>
</evidence>
<dbReference type="PRINTS" id="PR00040">
    <property type="entry name" value="HTHMERR"/>
</dbReference>
<feature type="domain" description="HTH merR-type" evidence="6">
    <location>
        <begin position="5"/>
        <end position="73"/>
    </location>
</feature>
<proteinExistence type="predicted"/>
<feature type="region of interest" description="Disordered" evidence="5">
    <location>
        <begin position="118"/>
        <end position="142"/>
    </location>
</feature>
<accession>A0A7W7DQ33</accession>
<keyword evidence="2" id="KW-0805">Transcription regulation</keyword>
<dbReference type="Proteomes" id="UP000565089">
    <property type="component" value="Unassembled WGS sequence"/>
</dbReference>
<evidence type="ECO:0000256" key="4">
    <source>
        <dbReference type="ARBA" id="ARBA00023163"/>
    </source>
</evidence>
<gene>
    <name evidence="7" type="ORF">BJ965_004583</name>
</gene>
<dbReference type="InterPro" id="IPR047057">
    <property type="entry name" value="MerR_fam"/>
</dbReference>
<dbReference type="Gene3D" id="1.10.1660.10">
    <property type="match status" value="1"/>
</dbReference>
<dbReference type="InterPro" id="IPR000551">
    <property type="entry name" value="MerR-type_HTH_dom"/>
</dbReference>
<dbReference type="Pfam" id="PF13411">
    <property type="entry name" value="MerR_1"/>
    <property type="match status" value="1"/>
</dbReference>
<protein>
    <submittedName>
        <fullName evidence="7">DNA-binding transcriptional MerR regulator</fullName>
    </submittedName>
</protein>
<sequence>MAAPRMRIGELADATGTSARALRHYEQAGLISSERAANGYRLYDAGTAVRVRNIRQLLDVGLTLDDARVFLPCLDGDVAAGPASEKGLRVAADRLAVLEARIAAQVAVRDRLATALRQAGGSAPAPPVTRHRATGAQGRPAG</sequence>
<evidence type="ECO:0000259" key="6">
    <source>
        <dbReference type="PROSITE" id="PS50937"/>
    </source>
</evidence>
<dbReference type="AlphaFoldDB" id="A0A7W7DQ33"/>
<dbReference type="PANTHER" id="PTHR30204:SF69">
    <property type="entry name" value="MERR-FAMILY TRANSCRIPTIONAL REGULATOR"/>
    <property type="match status" value="1"/>
</dbReference>
<keyword evidence="1" id="KW-0678">Repressor</keyword>
<dbReference type="GO" id="GO:0003700">
    <property type="term" value="F:DNA-binding transcription factor activity"/>
    <property type="evidence" value="ECO:0007669"/>
    <property type="project" value="InterPro"/>
</dbReference>
<evidence type="ECO:0000256" key="5">
    <source>
        <dbReference type="SAM" id="MobiDB-lite"/>
    </source>
</evidence>